<organism evidence="3 4">
    <name type="scientific">Acipenser oxyrinchus oxyrinchus</name>
    <dbReference type="NCBI Taxonomy" id="40147"/>
    <lineage>
        <taxon>Eukaryota</taxon>
        <taxon>Metazoa</taxon>
        <taxon>Chordata</taxon>
        <taxon>Craniata</taxon>
        <taxon>Vertebrata</taxon>
        <taxon>Euteleostomi</taxon>
        <taxon>Actinopterygii</taxon>
        <taxon>Chondrostei</taxon>
        <taxon>Acipenseriformes</taxon>
        <taxon>Acipenseridae</taxon>
        <taxon>Acipenser</taxon>
    </lineage>
</organism>
<dbReference type="GO" id="GO:0002244">
    <property type="term" value="P:hematopoietic progenitor cell differentiation"/>
    <property type="evidence" value="ECO:0007669"/>
    <property type="project" value="TreeGrafter"/>
</dbReference>
<dbReference type="GO" id="GO:0005886">
    <property type="term" value="C:plasma membrane"/>
    <property type="evidence" value="ECO:0007669"/>
    <property type="project" value="InterPro"/>
</dbReference>
<proteinExistence type="predicted"/>
<dbReference type="GO" id="GO:0001782">
    <property type="term" value="P:B cell homeostasis"/>
    <property type="evidence" value="ECO:0007669"/>
    <property type="project" value="TreeGrafter"/>
</dbReference>
<keyword evidence="3" id="KW-0675">Receptor</keyword>
<feature type="transmembrane region" description="Helical" evidence="1">
    <location>
        <begin position="114"/>
        <end position="139"/>
    </location>
</feature>
<dbReference type="GO" id="GO:0030889">
    <property type="term" value="P:negative regulation of B cell proliferation"/>
    <property type="evidence" value="ECO:0007669"/>
    <property type="project" value="TreeGrafter"/>
</dbReference>
<comment type="caution">
    <text evidence="3">The sequence shown here is derived from an EMBL/GenBank/DDBJ whole genome shotgun (WGS) entry which is preliminary data.</text>
</comment>
<keyword evidence="1" id="KW-0472">Membrane</keyword>
<dbReference type="Gene3D" id="4.10.1290.10">
    <property type="entry name" value="Tumor necrosis factor receptor superfamily"/>
    <property type="match status" value="2"/>
</dbReference>
<dbReference type="PANTHER" id="PTHR15511:SF2">
    <property type="entry name" value="TUMOR NECROSIS FACTOR RECEPTOR SUPERFAMILY MEMBER 13B"/>
    <property type="match status" value="1"/>
</dbReference>
<sequence>MGSCQDSEYWDILVKTCISCKDMCHQRIVKAKCAPFCEALRCTNTAGSYYDTLLRKCISCAEVCGQHPVQCGAACQASTAAAAGAPSVWPPTRRALELQPARAVRPVLEHYHAALIYSLLGVCLSVLLFTLFMALLVMLRKTRGEACHRKEATGHTPASSKACLMESGSLQGSLSGRGTPETVGTCSYCFPELATGPTAPQTHRHTGLAAMETAPQTHRHTGLAAMETAPQTHRHTGLAAMETAPQTHRHTGLAAMETAPQTHRHTGLAAMETAPQTHRHTGLAAMETAPQTHRHTGLAAMETAPQTHRHTGLAAMETAPQTHRHTGLYQQAVATTASSMYRSDRTLNIICSPTQPTT</sequence>
<feature type="domain" description="TACI cysteine-rich" evidence="2">
    <location>
        <begin position="40"/>
        <end position="77"/>
    </location>
</feature>
<evidence type="ECO:0000313" key="4">
    <source>
        <dbReference type="Proteomes" id="UP001230051"/>
    </source>
</evidence>
<reference evidence="3" key="1">
    <citation type="submission" date="2022-02" db="EMBL/GenBank/DDBJ databases">
        <title>Atlantic sturgeon de novo genome assembly.</title>
        <authorList>
            <person name="Stock M."/>
            <person name="Klopp C."/>
            <person name="Guiguen Y."/>
            <person name="Cabau C."/>
            <person name="Parinello H."/>
            <person name="Santidrian Yebra-Pimentel E."/>
            <person name="Kuhl H."/>
            <person name="Dirks R.P."/>
            <person name="Guessner J."/>
            <person name="Wuertz S."/>
            <person name="Du K."/>
            <person name="Schartl M."/>
        </authorList>
    </citation>
    <scope>NUCLEOTIDE SEQUENCE</scope>
    <source>
        <strain evidence="3">STURGEONOMICS-FGT-2020</strain>
        <tissue evidence="3">Whole blood</tissue>
    </source>
</reference>
<gene>
    <name evidence="3" type="primary">TNFRSF13B</name>
    <name evidence="3" type="ORF">AOXY_G17683</name>
</gene>
<evidence type="ECO:0000259" key="2">
    <source>
        <dbReference type="Pfam" id="PF09305"/>
    </source>
</evidence>
<accession>A0AAD8D7W5</accession>
<keyword evidence="4" id="KW-1185">Reference proteome</keyword>
<dbReference type="InterPro" id="IPR015384">
    <property type="entry name" value="TACI_Cys-rich-dom"/>
</dbReference>
<dbReference type="InterPro" id="IPR022317">
    <property type="entry name" value="TNFR_13B"/>
</dbReference>
<protein>
    <submittedName>
        <fullName evidence="3">Tumor necrosis factor receptor superfamily member 13B-like</fullName>
    </submittedName>
</protein>
<dbReference type="Pfam" id="PF09305">
    <property type="entry name" value="TACI-CRD2"/>
    <property type="match status" value="1"/>
</dbReference>
<dbReference type="PANTHER" id="PTHR15511">
    <property type="entry name" value="TUMOR NECROSIS FACTOR RECEPTOR SUPERFAMILY MEMBER 13B"/>
    <property type="match status" value="1"/>
</dbReference>
<keyword evidence="1" id="KW-1133">Transmembrane helix</keyword>
<dbReference type="PRINTS" id="PR01963">
    <property type="entry name" value="TNFACTORR13B"/>
</dbReference>
<dbReference type="AlphaFoldDB" id="A0AAD8D7W5"/>
<dbReference type="SUPFAM" id="SSF57586">
    <property type="entry name" value="TNF receptor-like"/>
    <property type="match status" value="2"/>
</dbReference>
<keyword evidence="1" id="KW-0812">Transmembrane</keyword>
<name>A0AAD8D7W5_ACIOX</name>
<evidence type="ECO:0000256" key="1">
    <source>
        <dbReference type="SAM" id="Phobius"/>
    </source>
</evidence>
<dbReference type="Proteomes" id="UP001230051">
    <property type="component" value="Unassembled WGS sequence"/>
</dbReference>
<dbReference type="EMBL" id="JAGXEW010000016">
    <property type="protein sequence ID" value="KAK1162748.1"/>
    <property type="molecule type" value="Genomic_DNA"/>
</dbReference>
<evidence type="ECO:0000313" key="3">
    <source>
        <dbReference type="EMBL" id="KAK1162748.1"/>
    </source>
</evidence>